<evidence type="ECO:0000313" key="3">
    <source>
        <dbReference type="Proteomes" id="UP000604825"/>
    </source>
</evidence>
<dbReference type="PANTHER" id="PTHR27003">
    <property type="entry name" value="OS07G0166700 PROTEIN"/>
    <property type="match status" value="1"/>
</dbReference>
<protein>
    <recommendedName>
        <fullName evidence="1">Tyrosine-protein kinase catalytic domain-containing protein</fullName>
    </recommendedName>
</protein>
<dbReference type="GO" id="GO:0004714">
    <property type="term" value="F:transmembrane receptor protein tyrosine kinase activity"/>
    <property type="evidence" value="ECO:0007669"/>
    <property type="project" value="InterPro"/>
</dbReference>
<name>A0A811MRY9_9POAL</name>
<keyword evidence="3" id="KW-1185">Reference proteome</keyword>
<sequence length="226" mass="25492">MEAASNNFDKSLLIENSGLFGRVYHGKIDGVAITLVDVMHVYSIHAFHSLLEIMSKLGHVHLVPLIGYCHEQEMTLMVYEYVAGENLAEFCESNGYSDPEYLRTGLRTEKSDVYCFGLVLLEVLFARPVIECHRIWEKVAPLVNWACQCPDYLHSFVDPYLEGKFYEQCLNIFLNTARKCIADKGIDRPTIRAVLCNLEYCLQLSGGLESGEDRGSMSGYAMGEGR</sequence>
<dbReference type="PANTHER" id="PTHR27003:SF357">
    <property type="entry name" value="PROTEIN KINASE DOMAIN-CONTAINING PROTEIN"/>
    <property type="match status" value="1"/>
</dbReference>
<evidence type="ECO:0000259" key="1">
    <source>
        <dbReference type="SMART" id="SM00219"/>
    </source>
</evidence>
<feature type="domain" description="Tyrosine-protein kinase catalytic" evidence="1">
    <location>
        <begin position="13"/>
        <end position="198"/>
    </location>
</feature>
<proteinExistence type="predicted"/>
<dbReference type="GO" id="GO:0009506">
    <property type="term" value="C:plasmodesma"/>
    <property type="evidence" value="ECO:0007669"/>
    <property type="project" value="TreeGrafter"/>
</dbReference>
<dbReference type="SUPFAM" id="SSF56112">
    <property type="entry name" value="Protein kinase-like (PK-like)"/>
    <property type="match status" value="1"/>
</dbReference>
<dbReference type="Gene3D" id="1.10.510.10">
    <property type="entry name" value="Transferase(Phosphotransferase) domain 1"/>
    <property type="match status" value="1"/>
</dbReference>
<dbReference type="InterPro" id="IPR020635">
    <property type="entry name" value="Tyr_kinase_cat_dom"/>
</dbReference>
<dbReference type="InterPro" id="IPR011009">
    <property type="entry name" value="Kinase-like_dom_sf"/>
</dbReference>
<dbReference type="Proteomes" id="UP000604825">
    <property type="component" value="Unassembled WGS sequence"/>
</dbReference>
<dbReference type="Gene3D" id="3.30.200.20">
    <property type="entry name" value="Phosphorylase Kinase, domain 1"/>
    <property type="match status" value="1"/>
</dbReference>
<accession>A0A811MRY9</accession>
<dbReference type="InterPro" id="IPR001245">
    <property type="entry name" value="Ser-Thr/Tyr_kinase_cat_dom"/>
</dbReference>
<dbReference type="SMART" id="SM00219">
    <property type="entry name" value="TyrKc"/>
    <property type="match status" value="1"/>
</dbReference>
<dbReference type="EMBL" id="CAJGYO010000002">
    <property type="protein sequence ID" value="CAD6211375.1"/>
    <property type="molecule type" value="Genomic_DNA"/>
</dbReference>
<dbReference type="Pfam" id="PF07714">
    <property type="entry name" value="PK_Tyr_Ser-Thr"/>
    <property type="match status" value="1"/>
</dbReference>
<evidence type="ECO:0000313" key="2">
    <source>
        <dbReference type="EMBL" id="CAD6211375.1"/>
    </source>
</evidence>
<dbReference type="AlphaFoldDB" id="A0A811MRY9"/>
<dbReference type="OrthoDB" id="4062651at2759"/>
<dbReference type="GO" id="GO:0005886">
    <property type="term" value="C:plasma membrane"/>
    <property type="evidence" value="ECO:0007669"/>
    <property type="project" value="TreeGrafter"/>
</dbReference>
<comment type="caution">
    <text evidence="2">The sequence shown here is derived from an EMBL/GenBank/DDBJ whole genome shotgun (WGS) entry which is preliminary data.</text>
</comment>
<dbReference type="InterPro" id="IPR045272">
    <property type="entry name" value="ANXUR1/2-like"/>
</dbReference>
<organism evidence="2 3">
    <name type="scientific">Miscanthus lutarioriparius</name>
    <dbReference type="NCBI Taxonomy" id="422564"/>
    <lineage>
        <taxon>Eukaryota</taxon>
        <taxon>Viridiplantae</taxon>
        <taxon>Streptophyta</taxon>
        <taxon>Embryophyta</taxon>
        <taxon>Tracheophyta</taxon>
        <taxon>Spermatophyta</taxon>
        <taxon>Magnoliopsida</taxon>
        <taxon>Liliopsida</taxon>
        <taxon>Poales</taxon>
        <taxon>Poaceae</taxon>
        <taxon>PACMAD clade</taxon>
        <taxon>Panicoideae</taxon>
        <taxon>Andropogonodae</taxon>
        <taxon>Andropogoneae</taxon>
        <taxon>Saccharinae</taxon>
        <taxon>Miscanthus</taxon>
    </lineage>
</organism>
<gene>
    <name evidence="2" type="ORF">NCGR_LOCUS7349</name>
</gene>
<reference evidence="2" key="1">
    <citation type="submission" date="2020-10" db="EMBL/GenBank/DDBJ databases">
        <authorList>
            <person name="Han B."/>
            <person name="Lu T."/>
            <person name="Zhao Q."/>
            <person name="Huang X."/>
            <person name="Zhao Y."/>
        </authorList>
    </citation>
    <scope>NUCLEOTIDE SEQUENCE</scope>
</reference>